<reference evidence="2" key="1">
    <citation type="submission" date="2013-01" db="EMBL/GenBank/DDBJ databases">
        <title>Draft Genome Sequence of a Mulberry Tree, Morus notabilis C.K. Schneid.</title>
        <authorList>
            <person name="He N."/>
            <person name="Zhao S."/>
        </authorList>
    </citation>
    <scope>NUCLEOTIDE SEQUENCE</scope>
</reference>
<keyword evidence="2" id="KW-1185">Reference proteome</keyword>
<proteinExistence type="predicted"/>
<gene>
    <name evidence="1" type="ORF">L484_004303</name>
</gene>
<dbReference type="AlphaFoldDB" id="W9RUA9"/>
<protein>
    <submittedName>
        <fullName evidence="1">Uncharacterized protein</fullName>
    </submittedName>
</protein>
<dbReference type="Proteomes" id="UP000030645">
    <property type="component" value="Unassembled WGS sequence"/>
</dbReference>
<evidence type="ECO:0000313" key="1">
    <source>
        <dbReference type="EMBL" id="EXB72723.1"/>
    </source>
</evidence>
<organism evidence="1 2">
    <name type="scientific">Morus notabilis</name>
    <dbReference type="NCBI Taxonomy" id="981085"/>
    <lineage>
        <taxon>Eukaryota</taxon>
        <taxon>Viridiplantae</taxon>
        <taxon>Streptophyta</taxon>
        <taxon>Embryophyta</taxon>
        <taxon>Tracheophyta</taxon>
        <taxon>Spermatophyta</taxon>
        <taxon>Magnoliopsida</taxon>
        <taxon>eudicotyledons</taxon>
        <taxon>Gunneridae</taxon>
        <taxon>Pentapetalae</taxon>
        <taxon>rosids</taxon>
        <taxon>fabids</taxon>
        <taxon>Rosales</taxon>
        <taxon>Moraceae</taxon>
        <taxon>Moreae</taxon>
        <taxon>Morus</taxon>
    </lineage>
</organism>
<accession>W9RUA9</accession>
<dbReference type="EMBL" id="KE344630">
    <property type="protein sequence ID" value="EXB72723.1"/>
    <property type="molecule type" value="Genomic_DNA"/>
</dbReference>
<name>W9RUA9_9ROSA</name>
<sequence length="126" mass="14265">MRAPRLTSGPFGLRQGVEALGSAGLKASRKFAGLKAHQKFVGTGWRLGLGNLKFWGRWILDSAAQKAGISREKYVDSRREFLRSYNFPMKDESVGKRSIKKWFKDNKPQNNIRSFILCGANHDVHD</sequence>
<evidence type="ECO:0000313" key="2">
    <source>
        <dbReference type="Proteomes" id="UP000030645"/>
    </source>
</evidence>